<dbReference type="PANTHER" id="PTHR34138">
    <property type="entry name" value="CELL SHAPE-DETERMINING PROTEIN MREC"/>
    <property type="match status" value="1"/>
</dbReference>
<keyword evidence="3 5" id="KW-0133">Cell shape</keyword>
<comment type="similarity">
    <text evidence="1 5">Belongs to the MreC family.</text>
</comment>
<evidence type="ECO:0000256" key="1">
    <source>
        <dbReference type="ARBA" id="ARBA00009369"/>
    </source>
</evidence>
<evidence type="ECO:0000256" key="2">
    <source>
        <dbReference type="ARBA" id="ARBA00013855"/>
    </source>
</evidence>
<dbReference type="InterPro" id="IPR042177">
    <property type="entry name" value="Cell/Rod_1"/>
</dbReference>
<dbReference type="EMBL" id="CP048877">
    <property type="protein sequence ID" value="QIJ71785.1"/>
    <property type="molecule type" value="Genomic_DNA"/>
</dbReference>
<dbReference type="InterPro" id="IPR007221">
    <property type="entry name" value="MreC"/>
</dbReference>
<dbReference type="AlphaFoldDB" id="A0A6G7PVS3"/>
<dbReference type="InterPro" id="IPR055342">
    <property type="entry name" value="MreC_beta-barrel_core"/>
</dbReference>
<evidence type="ECO:0000256" key="4">
    <source>
        <dbReference type="ARBA" id="ARBA00032089"/>
    </source>
</evidence>
<gene>
    <name evidence="8" type="primary">mreC</name>
    <name evidence="8" type="ORF">G4V39_05685</name>
</gene>
<feature type="coiled-coil region" evidence="6">
    <location>
        <begin position="72"/>
        <end position="99"/>
    </location>
</feature>
<accession>A0A6G7PVS3</accession>
<dbReference type="NCBIfam" id="TIGR00219">
    <property type="entry name" value="mreC"/>
    <property type="match status" value="1"/>
</dbReference>
<evidence type="ECO:0000256" key="3">
    <source>
        <dbReference type="ARBA" id="ARBA00022960"/>
    </source>
</evidence>
<evidence type="ECO:0000259" key="7">
    <source>
        <dbReference type="Pfam" id="PF04085"/>
    </source>
</evidence>
<feature type="domain" description="Rod shape-determining protein MreC beta-barrel core" evidence="7">
    <location>
        <begin position="125"/>
        <end position="271"/>
    </location>
</feature>
<dbReference type="Gene3D" id="2.40.10.350">
    <property type="entry name" value="Rod shape-determining protein MreC, domain 2"/>
    <property type="match status" value="1"/>
</dbReference>
<keyword evidence="9" id="KW-1185">Reference proteome</keyword>
<evidence type="ECO:0000256" key="5">
    <source>
        <dbReference type="PIRNR" id="PIRNR038471"/>
    </source>
</evidence>
<dbReference type="InterPro" id="IPR042175">
    <property type="entry name" value="Cell/Rod_MreC_2"/>
</dbReference>
<keyword evidence="6" id="KW-0175">Coiled coil</keyword>
<dbReference type="Proteomes" id="UP000502179">
    <property type="component" value="Chromosome"/>
</dbReference>
<protein>
    <recommendedName>
        <fullName evidence="2 5">Cell shape-determining protein MreC</fullName>
    </recommendedName>
    <alternativeName>
        <fullName evidence="4 5">Cell shape protein MreC</fullName>
    </alternativeName>
</protein>
<dbReference type="PIRSF" id="PIRSF038471">
    <property type="entry name" value="MreC"/>
    <property type="match status" value="1"/>
</dbReference>
<dbReference type="PANTHER" id="PTHR34138:SF1">
    <property type="entry name" value="CELL SHAPE-DETERMINING PROTEIN MREC"/>
    <property type="match status" value="1"/>
</dbReference>
<evidence type="ECO:0000313" key="8">
    <source>
        <dbReference type="EMBL" id="QIJ71785.1"/>
    </source>
</evidence>
<dbReference type="KEGG" id="tav:G4V39_05685"/>
<sequence>MRGRSFWARWARWLFLGAAATLVFALIGLSVEQGPRFSLAQKILVEIFAPAEKFVSQGISGAKKLLDSYVFLVHTHQENEALKKENALLKARLVEYREALIANARLKKLLRLKEKLPYATLAAQVVGRDPSMWFRSLIIDLGSDEGLEEGMAVVTVGGVVGQILGVTPKYAKVMLITDPNSAVDVIVQRSRARGILRGRGSEVCSLEYVSMEADVREGDLLITSGLDGIFPKGLLVGTVYRVLPERQEGLFQRVEVRPAINLEDIEEVLVILRRTGLANQKGF</sequence>
<name>A0A6G7PVS3_9BACT</name>
<dbReference type="GO" id="GO:0008360">
    <property type="term" value="P:regulation of cell shape"/>
    <property type="evidence" value="ECO:0007669"/>
    <property type="project" value="UniProtKB-KW"/>
</dbReference>
<dbReference type="GO" id="GO:0005886">
    <property type="term" value="C:plasma membrane"/>
    <property type="evidence" value="ECO:0007669"/>
    <property type="project" value="TreeGrafter"/>
</dbReference>
<evidence type="ECO:0000256" key="6">
    <source>
        <dbReference type="SAM" id="Coils"/>
    </source>
</evidence>
<evidence type="ECO:0000313" key="9">
    <source>
        <dbReference type="Proteomes" id="UP000502179"/>
    </source>
</evidence>
<reference evidence="8 9" key="1">
    <citation type="submission" date="2020-02" db="EMBL/GenBank/DDBJ databases">
        <title>Genome analysis of Thermosulfuriphilus ammonigenes ST65T, an anaerobic thermophilic chemolithoautotrophic bacterium isolated from a deep-sea hydrothermal vent.</title>
        <authorList>
            <person name="Slobodkina G."/>
            <person name="Allioux M."/>
            <person name="Merkel A."/>
            <person name="Alain K."/>
            <person name="Jebbar M."/>
            <person name="Slobodkin A."/>
        </authorList>
    </citation>
    <scope>NUCLEOTIDE SEQUENCE [LARGE SCALE GENOMIC DNA]</scope>
    <source>
        <strain evidence="8 9">ST65</strain>
    </source>
</reference>
<proteinExistence type="inferred from homology"/>
<dbReference type="Gene3D" id="2.40.10.340">
    <property type="entry name" value="Rod shape-determining protein MreC, domain 1"/>
    <property type="match status" value="1"/>
</dbReference>
<comment type="function">
    <text evidence="5">Involved in formation and maintenance of cell shape.</text>
</comment>
<organism evidence="8 9">
    <name type="scientific">Thermosulfuriphilus ammonigenes</name>
    <dbReference type="NCBI Taxonomy" id="1936021"/>
    <lineage>
        <taxon>Bacteria</taxon>
        <taxon>Pseudomonadati</taxon>
        <taxon>Thermodesulfobacteriota</taxon>
        <taxon>Thermodesulfobacteria</taxon>
        <taxon>Thermodesulfobacteriales</taxon>
        <taxon>Thermodesulfobacteriaceae</taxon>
        <taxon>Thermosulfuriphilus</taxon>
    </lineage>
</organism>
<dbReference type="Pfam" id="PF04085">
    <property type="entry name" value="MreC"/>
    <property type="match status" value="1"/>
</dbReference>